<organism evidence="2 3">
    <name type="scientific">Byssochlamys spectabilis</name>
    <name type="common">Paecilomyces variotii</name>
    <dbReference type="NCBI Taxonomy" id="264951"/>
    <lineage>
        <taxon>Eukaryota</taxon>
        <taxon>Fungi</taxon>
        <taxon>Dikarya</taxon>
        <taxon>Ascomycota</taxon>
        <taxon>Pezizomycotina</taxon>
        <taxon>Eurotiomycetes</taxon>
        <taxon>Eurotiomycetidae</taxon>
        <taxon>Eurotiales</taxon>
        <taxon>Thermoascaceae</taxon>
        <taxon>Paecilomyces</taxon>
    </lineage>
</organism>
<feature type="compositionally biased region" description="Basic residues" evidence="1">
    <location>
        <begin position="295"/>
        <end position="306"/>
    </location>
</feature>
<feature type="compositionally biased region" description="Basic and acidic residues" evidence="1">
    <location>
        <begin position="285"/>
        <end position="294"/>
    </location>
</feature>
<reference evidence="2 3" key="1">
    <citation type="journal article" date="2018" name="Front. Microbiol.">
        <title>Genomic and genetic insights into a cosmopolitan fungus, Paecilomyces variotii (Eurotiales).</title>
        <authorList>
            <person name="Urquhart A.S."/>
            <person name="Mondo S.J."/>
            <person name="Makela M.R."/>
            <person name="Hane J.K."/>
            <person name="Wiebenga A."/>
            <person name="He G."/>
            <person name="Mihaltcheva S."/>
            <person name="Pangilinan J."/>
            <person name="Lipzen A."/>
            <person name="Barry K."/>
            <person name="de Vries R.P."/>
            <person name="Grigoriev I.V."/>
            <person name="Idnurm A."/>
        </authorList>
    </citation>
    <scope>NUCLEOTIDE SEQUENCE [LARGE SCALE GENOMIC DNA]</scope>
    <source>
        <strain evidence="2 3">CBS 101075</strain>
    </source>
</reference>
<dbReference type="AlphaFoldDB" id="A0A443I6Q9"/>
<feature type="region of interest" description="Disordered" evidence="1">
    <location>
        <begin position="100"/>
        <end position="121"/>
    </location>
</feature>
<proteinExistence type="predicted"/>
<feature type="region of interest" description="Disordered" evidence="1">
    <location>
        <begin position="285"/>
        <end position="322"/>
    </location>
</feature>
<dbReference type="Proteomes" id="UP000283841">
    <property type="component" value="Unassembled WGS sequence"/>
</dbReference>
<name>A0A443I6Q9_BYSSP</name>
<evidence type="ECO:0000256" key="1">
    <source>
        <dbReference type="SAM" id="MobiDB-lite"/>
    </source>
</evidence>
<dbReference type="GeneID" id="39596831"/>
<dbReference type="VEuPathDB" id="FungiDB:C8Q69DRAFT_34402"/>
<evidence type="ECO:0000313" key="2">
    <source>
        <dbReference type="EMBL" id="RWQ99737.1"/>
    </source>
</evidence>
<evidence type="ECO:0000313" key="3">
    <source>
        <dbReference type="Proteomes" id="UP000283841"/>
    </source>
</evidence>
<gene>
    <name evidence="2" type="ORF">C8Q69DRAFT_34402</name>
</gene>
<accession>A0A443I6Q9</accession>
<comment type="caution">
    <text evidence="2">The sequence shown here is derived from an EMBL/GenBank/DDBJ whole genome shotgun (WGS) entry which is preliminary data.</text>
</comment>
<protein>
    <submittedName>
        <fullName evidence="2">Uncharacterized protein</fullName>
    </submittedName>
</protein>
<sequence length="527" mass="58188">MSSLNASHEAVPAPSQSQLALALAIVKLKPAHVDIKDHILKIREHIKHGRDPIRTSFPEKHLDSVAFWQQAYEKSEATQSKLLDRIYELEQRNEALLLKLQPKEPEGTKAQGQGKRKSKANEVISAPLKRAKTQIPTSCGDIARDKFGSYGDVVGGFEPSEGYTAPFMRQLYTLQSTLHKKSSRSSIVLAAASLCKSAEDVLRMVPCEASAPTGRTKTSLQVDNPQPDASSVLNGVQYAYVAIYQALDKLSGGNERTRETGQVIYHAVSLFESLMELLQRSSKTNVEDSLDKGSSKRQKKVAKPKASKATGKHQASNKEDEDGLATHISSVLCNMMLHLNLSRREHKSLLEGYLFVFLNRIGKVLCVFVFGDLQLRPDLRADTTKLPLPAGLTATSLDDTNLKAMKGEAKYLISILERIIHLLGSLYGSSHSIIASKEGDTANHGQSHGMPLPLQVKKKLQNTLLSAVFGDEPLFKDCLKRPGLPGKAELEKLLAREPVSDKTVPDWFVQEVWTLLGWDILMKNDKN</sequence>
<dbReference type="RefSeq" id="XP_028489382.1">
    <property type="nucleotide sequence ID" value="XM_028627554.1"/>
</dbReference>
<dbReference type="EMBL" id="RCNU01000001">
    <property type="protein sequence ID" value="RWQ99737.1"/>
    <property type="molecule type" value="Genomic_DNA"/>
</dbReference>
<keyword evidence="3" id="KW-1185">Reference proteome</keyword>